<name>A0A5D9DCB2_HALER</name>
<organism evidence="2 3">
    <name type="scientific">Halomonas eurihalina</name>
    <dbReference type="NCBI Taxonomy" id="42566"/>
    <lineage>
        <taxon>Bacteria</taxon>
        <taxon>Pseudomonadati</taxon>
        <taxon>Pseudomonadota</taxon>
        <taxon>Gammaproteobacteria</taxon>
        <taxon>Oceanospirillales</taxon>
        <taxon>Halomonadaceae</taxon>
        <taxon>Halomonas</taxon>
    </lineage>
</organism>
<evidence type="ECO:0000256" key="1">
    <source>
        <dbReference type="SAM" id="MobiDB-lite"/>
    </source>
</evidence>
<dbReference type="Proteomes" id="UP000324260">
    <property type="component" value="Unassembled WGS sequence"/>
</dbReference>
<protein>
    <submittedName>
        <fullName evidence="2">DUF1320 domain-containing protein</fullName>
    </submittedName>
</protein>
<evidence type="ECO:0000313" key="3">
    <source>
        <dbReference type="Proteomes" id="UP000324260"/>
    </source>
</evidence>
<comment type="caution">
    <text evidence="2">The sequence shown here is derived from an EMBL/GenBank/DDBJ whole genome shotgun (WGS) entry which is preliminary data.</text>
</comment>
<evidence type="ECO:0000313" key="2">
    <source>
        <dbReference type="EMBL" id="TZG41538.1"/>
    </source>
</evidence>
<dbReference type="EMBL" id="VTPU01000001">
    <property type="protein sequence ID" value="TZG41538.1"/>
    <property type="molecule type" value="Genomic_DNA"/>
</dbReference>
<accession>A0A5D9DCB2</accession>
<dbReference type="InterPro" id="IPR009752">
    <property type="entry name" value="Phage_Mu_GpJ"/>
</dbReference>
<sequence>MPYIDQQQLVTRFGEAELKALAPDGQGGIDADTVERACADAAGEIDARLVAAGYTTPLNPVPSVVTAHAADIARYRLYDEHATEVVIARYQHAIKFLRDVARGEVMLGSNDEPTAPEASAQFDSKPPVMPGGGF</sequence>
<keyword evidence="3" id="KW-1185">Reference proteome</keyword>
<dbReference type="Pfam" id="PF07030">
    <property type="entry name" value="Phage_Mu_Gp36"/>
    <property type="match status" value="1"/>
</dbReference>
<reference evidence="2 3" key="1">
    <citation type="submission" date="2019-08" db="EMBL/GenBank/DDBJ databases">
        <title>Draft Genome Sequence of Halomonas eurihalina Isolated from Preserved Hide-surface.</title>
        <authorList>
            <person name="Hussain S.A."/>
            <person name="Xu A."/>
            <person name="Sarker M."/>
            <person name="Sommers C."/>
        </authorList>
    </citation>
    <scope>NUCLEOTIDE SEQUENCE [LARGE SCALE GENOMIC DNA]</scope>
    <source>
        <strain evidence="2 3">MS1</strain>
    </source>
</reference>
<gene>
    <name evidence="2" type="ORF">FZZ93_02425</name>
</gene>
<dbReference type="AlphaFoldDB" id="A0A5D9DCB2"/>
<dbReference type="OrthoDB" id="9812088at2"/>
<feature type="region of interest" description="Disordered" evidence="1">
    <location>
        <begin position="108"/>
        <end position="134"/>
    </location>
</feature>
<dbReference type="RefSeq" id="WP_149320729.1">
    <property type="nucleotide sequence ID" value="NZ_JARWAH010000001.1"/>
</dbReference>
<proteinExistence type="predicted"/>